<feature type="transmembrane region" description="Helical" evidence="6">
    <location>
        <begin position="40"/>
        <end position="59"/>
    </location>
</feature>
<accession>A0ABS4ES25</accession>
<dbReference type="Proteomes" id="UP000823786">
    <property type="component" value="Unassembled WGS sequence"/>
</dbReference>
<feature type="transmembrane region" description="Helical" evidence="6">
    <location>
        <begin position="134"/>
        <end position="155"/>
    </location>
</feature>
<feature type="transmembrane region" description="Helical" evidence="6">
    <location>
        <begin position="304"/>
        <end position="326"/>
    </location>
</feature>
<feature type="transmembrane region" description="Helical" evidence="6">
    <location>
        <begin position="233"/>
        <end position="257"/>
    </location>
</feature>
<dbReference type="PANTHER" id="PTHR42718">
    <property type="entry name" value="MAJOR FACILITATOR SUPERFAMILY MULTIDRUG TRANSPORTER MFSC"/>
    <property type="match status" value="1"/>
</dbReference>
<feature type="transmembrane region" description="Helical" evidence="6">
    <location>
        <begin position="365"/>
        <end position="381"/>
    </location>
</feature>
<feature type="transmembrane region" description="Helical" evidence="6">
    <location>
        <begin position="338"/>
        <end position="358"/>
    </location>
</feature>
<evidence type="ECO:0000256" key="5">
    <source>
        <dbReference type="ARBA" id="ARBA00023136"/>
    </source>
</evidence>
<feature type="transmembrane region" description="Helical" evidence="6">
    <location>
        <begin position="519"/>
        <end position="540"/>
    </location>
</feature>
<keyword evidence="4 6" id="KW-1133">Transmembrane helix</keyword>
<organism evidence="8 9">
    <name type="scientific">Rhizobium herbae</name>
    <dbReference type="NCBI Taxonomy" id="508661"/>
    <lineage>
        <taxon>Bacteria</taxon>
        <taxon>Pseudomonadati</taxon>
        <taxon>Pseudomonadota</taxon>
        <taxon>Alphaproteobacteria</taxon>
        <taxon>Hyphomicrobiales</taxon>
        <taxon>Rhizobiaceae</taxon>
        <taxon>Rhizobium/Agrobacterium group</taxon>
        <taxon>Rhizobium</taxon>
    </lineage>
</organism>
<dbReference type="InterPro" id="IPR036259">
    <property type="entry name" value="MFS_trans_sf"/>
</dbReference>
<dbReference type="PROSITE" id="PS50850">
    <property type="entry name" value="MFS"/>
    <property type="match status" value="1"/>
</dbReference>
<keyword evidence="3 6" id="KW-0812">Transmembrane</keyword>
<evidence type="ECO:0000256" key="1">
    <source>
        <dbReference type="ARBA" id="ARBA00004141"/>
    </source>
</evidence>
<evidence type="ECO:0000313" key="8">
    <source>
        <dbReference type="EMBL" id="MBP1860735.1"/>
    </source>
</evidence>
<comment type="caution">
    <text evidence="8">The sequence shown here is derived from an EMBL/GenBank/DDBJ whole genome shotgun (WGS) entry which is preliminary data.</text>
</comment>
<name>A0ABS4ES25_9HYPH</name>
<feature type="transmembrane region" description="Helical" evidence="6">
    <location>
        <begin position="198"/>
        <end position="221"/>
    </location>
</feature>
<protein>
    <submittedName>
        <fullName evidence="8">MFS family permease</fullName>
    </submittedName>
</protein>
<evidence type="ECO:0000259" key="7">
    <source>
        <dbReference type="PROSITE" id="PS50850"/>
    </source>
</evidence>
<sequence length="557" mass="60125">MNTAAKSIANDNRIEDEAPVAAPVPQPIQPPPAPMSPARAAVYMASSLLLFLTQGLGMNLLNANIYQLQGSLSATTTEIAWLSAAYMAPYASMSIALFKIRAQYGLRRFAELSIVCFVFASVLNLFVSDLHSATVVRFLSGMAAAPLSTLGFLYMLEAFPPARKLSVGLSLALMNTTLSAPIARIISPSLMDLGGWQALYTFEMGLALLALPVVYLLPLTPPPRAKVIQRMDILSYLLLAVGFGCLAVFLTLGRLYWWFEVPWLGVLLAGAIACLTLMVVLELPRKMPLIDLRWVFSKENMHMAGILLLFRVVSSEQTTTAANFYMQLGLINDQTQTMYAIILLASVAGGLVCTVLMLTRYVETAHVLALVLIAGGAWLDSQSTSLTRPEQMYLSQAMVAAGAAMFLPPVMAKGFAAALARGTTFLVNFLVIFLFTQSIGSLLAQAALGTFVTIREKFHSNVLVEHILLTNPFVAQRVSQLSASYGKVIADKSLLNAEGLQLLGQQVTREANILAYNDAFLVISIASAIGLALLLGHLGWRKLIPHRAAVPAVATQS</sequence>
<feature type="transmembrane region" description="Helical" evidence="6">
    <location>
        <begin position="79"/>
        <end position="97"/>
    </location>
</feature>
<dbReference type="Pfam" id="PF07690">
    <property type="entry name" value="MFS_1"/>
    <property type="match status" value="1"/>
</dbReference>
<dbReference type="Gene3D" id="1.20.1250.20">
    <property type="entry name" value="MFS general substrate transporter like domains"/>
    <property type="match status" value="1"/>
</dbReference>
<feature type="transmembrane region" description="Helical" evidence="6">
    <location>
        <begin position="424"/>
        <end position="448"/>
    </location>
</feature>
<dbReference type="InterPro" id="IPR011701">
    <property type="entry name" value="MFS"/>
</dbReference>
<evidence type="ECO:0000256" key="2">
    <source>
        <dbReference type="ARBA" id="ARBA00022448"/>
    </source>
</evidence>
<feature type="transmembrane region" description="Helical" evidence="6">
    <location>
        <begin position="263"/>
        <end position="283"/>
    </location>
</feature>
<evidence type="ECO:0000313" key="9">
    <source>
        <dbReference type="Proteomes" id="UP000823786"/>
    </source>
</evidence>
<proteinExistence type="predicted"/>
<evidence type="ECO:0000256" key="3">
    <source>
        <dbReference type="ARBA" id="ARBA00022692"/>
    </source>
</evidence>
<evidence type="ECO:0000256" key="4">
    <source>
        <dbReference type="ARBA" id="ARBA00022989"/>
    </source>
</evidence>
<dbReference type="SUPFAM" id="SSF103473">
    <property type="entry name" value="MFS general substrate transporter"/>
    <property type="match status" value="1"/>
</dbReference>
<dbReference type="InterPro" id="IPR020846">
    <property type="entry name" value="MFS_dom"/>
</dbReference>
<keyword evidence="5 6" id="KW-0472">Membrane</keyword>
<reference evidence="8 9" key="1">
    <citation type="submission" date="2021-03" db="EMBL/GenBank/DDBJ databases">
        <title>Genomic Encyclopedia of Type Strains, Phase IV (KMG-IV): sequencing the most valuable type-strain genomes for metagenomic binning, comparative biology and taxonomic classification.</title>
        <authorList>
            <person name="Goeker M."/>
        </authorList>
    </citation>
    <scope>NUCLEOTIDE SEQUENCE [LARGE SCALE GENOMIC DNA]</scope>
    <source>
        <strain evidence="8 9">DSM 26427</strain>
    </source>
</reference>
<dbReference type="PANTHER" id="PTHR42718:SF9">
    <property type="entry name" value="MAJOR FACILITATOR SUPERFAMILY MULTIDRUG TRANSPORTER MFSC"/>
    <property type="match status" value="1"/>
</dbReference>
<feature type="transmembrane region" description="Helical" evidence="6">
    <location>
        <begin position="109"/>
        <end position="128"/>
    </location>
</feature>
<keyword evidence="9" id="KW-1185">Reference proteome</keyword>
<dbReference type="EMBL" id="JAGGJV010000008">
    <property type="protein sequence ID" value="MBP1860735.1"/>
    <property type="molecule type" value="Genomic_DNA"/>
</dbReference>
<keyword evidence="2" id="KW-0813">Transport</keyword>
<dbReference type="RefSeq" id="WP_209854739.1">
    <property type="nucleotide sequence ID" value="NZ_JAGGJV010000008.1"/>
</dbReference>
<feature type="domain" description="Major facilitator superfamily (MFS) profile" evidence="7">
    <location>
        <begin position="43"/>
        <end position="542"/>
    </location>
</feature>
<gene>
    <name evidence="8" type="ORF">J2Z75_004256</name>
</gene>
<feature type="transmembrane region" description="Helical" evidence="6">
    <location>
        <begin position="393"/>
        <end position="412"/>
    </location>
</feature>
<evidence type="ECO:0000256" key="6">
    <source>
        <dbReference type="SAM" id="Phobius"/>
    </source>
</evidence>
<comment type="subcellular location">
    <subcellularLocation>
        <location evidence="1">Membrane</location>
        <topology evidence="1">Multi-pass membrane protein</topology>
    </subcellularLocation>
</comment>
<feature type="transmembrane region" description="Helical" evidence="6">
    <location>
        <begin position="167"/>
        <end position="186"/>
    </location>
</feature>